<reference evidence="4" key="1">
    <citation type="submission" date="2011-11" db="EMBL/GenBank/DDBJ databases">
        <title>Escape from toxin-antitoxin mediated abortive infection can occur by recombination within a generalized transducing phage of Pectobacterium atrosepticum.</title>
        <authorList>
            <person name="Blower T.R."/>
            <person name="Evans T.J."/>
            <person name="Przybilski R."/>
            <person name="Fineran P.C."/>
            <person name="Salmond G.P.C."/>
        </authorList>
    </citation>
    <scope>NUCLEOTIDE SEQUENCE [LARGE SCALE GENOMIC DNA]</scope>
</reference>
<protein>
    <recommendedName>
        <fullName evidence="2">HNH nuclease domain-containing protein</fullName>
    </recommendedName>
</protein>
<dbReference type="GeneID" id="14515334"/>
<accession>K9L565</accession>
<dbReference type="Pfam" id="PF13392">
    <property type="entry name" value="HNH_3"/>
    <property type="match status" value="1"/>
</dbReference>
<organism evidence="3 4">
    <name type="scientific">Pectobacterium phage phiTE</name>
    <dbReference type="NCBI Taxonomy" id="1116482"/>
    <lineage>
        <taxon>Viruses</taxon>
        <taxon>Duplodnaviria</taxon>
        <taxon>Heunggongvirae</taxon>
        <taxon>Uroviricota</taxon>
        <taxon>Caudoviricetes</taxon>
        <taxon>Vequintavirinae</taxon>
        <taxon>Certrevirus</taxon>
        <taxon>Certrevirus phiTE</taxon>
    </lineage>
</organism>
<feature type="region of interest" description="Disordered" evidence="1">
    <location>
        <begin position="61"/>
        <end position="87"/>
    </location>
</feature>
<dbReference type="EMBL" id="JQ015307">
    <property type="protein sequence ID" value="AEZ66305.1"/>
    <property type="molecule type" value="Genomic_DNA"/>
</dbReference>
<feature type="compositionally biased region" description="Polar residues" evidence="1">
    <location>
        <begin position="75"/>
        <end position="87"/>
    </location>
</feature>
<feature type="domain" description="HNH nuclease" evidence="2">
    <location>
        <begin position="36"/>
        <end position="78"/>
    </location>
</feature>
<feature type="compositionally biased region" description="Basic and acidic residues" evidence="1">
    <location>
        <begin position="61"/>
        <end position="74"/>
    </location>
</feature>
<dbReference type="InterPro" id="IPR003615">
    <property type="entry name" value="HNH_nuc"/>
</dbReference>
<reference evidence="3 4" key="2">
    <citation type="journal article" date="2012" name="PLoS Genet.">
        <title>Viral evasion of a bacterial suicide system by RNA-based molecular mimicry enables infectious altruism.</title>
        <authorList>
            <person name="Blower T.R."/>
            <person name="Evans T.J."/>
            <person name="Przybilski R."/>
            <person name="Fineran P.C."/>
            <person name="Salmond G.P."/>
        </authorList>
    </citation>
    <scope>NUCLEOTIDE SEQUENCE [LARGE SCALE GENOMIC DNA]</scope>
</reference>
<dbReference type="Proteomes" id="UP000010999">
    <property type="component" value="Segment"/>
</dbReference>
<evidence type="ECO:0000313" key="3">
    <source>
        <dbReference type="EMBL" id="AEZ66305.1"/>
    </source>
</evidence>
<gene>
    <name evidence="3" type="ORF">phiTE_139</name>
</gene>
<evidence type="ECO:0000256" key="1">
    <source>
        <dbReference type="SAM" id="MobiDB-lite"/>
    </source>
</evidence>
<dbReference type="RefSeq" id="YP_007392601.1">
    <property type="nucleotide sequence ID" value="NC_020201.1"/>
</dbReference>
<evidence type="ECO:0000259" key="2">
    <source>
        <dbReference type="Pfam" id="PF13392"/>
    </source>
</evidence>
<dbReference type="SUPFAM" id="SSF54060">
    <property type="entry name" value="His-Me finger endonucleases"/>
    <property type="match status" value="1"/>
</dbReference>
<name>K9L565_9CAUD</name>
<dbReference type="KEGG" id="vg:14515334"/>
<dbReference type="InterPro" id="IPR044925">
    <property type="entry name" value="His-Me_finger_sf"/>
</dbReference>
<dbReference type="Gene3D" id="3.90.75.20">
    <property type="match status" value="1"/>
</dbReference>
<proteinExistence type="predicted"/>
<keyword evidence="4" id="KW-1185">Reference proteome</keyword>
<evidence type="ECO:0000313" key="4">
    <source>
        <dbReference type="Proteomes" id="UP000010999"/>
    </source>
</evidence>
<sequence>MTRTEKRHNTLYSGKVAGAVCKTLGYRLVMLKKVMYKARVIVFFLHRGRWPVGIVDHENGIRDDNRPENLRETDASGNSCNAKLSSRNSSGVKGVSWNAAKGKWKVRVTKRGECHFGGWFSDFDTAAGVAADIRRVLHGEIAK</sequence>
<dbReference type="OrthoDB" id="21336at10239"/>